<dbReference type="Proteomes" id="UP000494165">
    <property type="component" value="Unassembled WGS sequence"/>
</dbReference>
<protein>
    <recommendedName>
        <fullName evidence="10">Fatty acyl-CoA reductase</fullName>
        <ecNumber evidence="10">1.2.1.84</ecNumber>
    </recommendedName>
</protein>
<name>A0A8S1DIQ2_9INSE</name>
<feature type="domain" description="Fatty acyl-CoA reductase C-terminal" evidence="11">
    <location>
        <begin position="359"/>
        <end position="451"/>
    </location>
</feature>
<dbReference type="Pfam" id="PF03015">
    <property type="entry name" value="Sterile"/>
    <property type="match status" value="1"/>
</dbReference>
<evidence type="ECO:0000256" key="10">
    <source>
        <dbReference type="RuleBase" id="RU363097"/>
    </source>
</evidence>
<dbReference type="GO" id="GO:0016020">
    <property type="term" value="C:membrane"/>
    <property type="evidence" value="ECO:0007669"/>
    <property type="project" value="UniProtKB-SubCell"/>
</dbReference>
<evidence type="ECO:0000259" key="12">
    <source>
        <dbReference type="Pfam" id="PF07993"/>
    </source>
</evidence>
<dbReference type="AlphaFoldDB" id="A0A8S1DIQ2"/>
<comment type="similarity">
    <text evidence="2 10">Belongs to the fatty acyl-CoA reductase family.</text>
</comment>
<dbReference type="SUPFAM" id="SSF51735">
    <property type="entry name" value="NAD(P)-binding Rossmann-fold domains"/>
    <property type="match status" value="1"/>
</dbReference>
<dbReference type="Pfam" id="PF07993">
    <property type="entry name" value="NAD_binding_4"/>
    <property type="match status" value="1"/>
</dbReference>
<evidence type="ECO:0000256" key="9">
    <source>
        <dbReference type="ARBA" id="ARBA00052530"/>
    </source>
</evidence>
<keyword evidence="5 10" id="KW-0521">NADP</keyword>
<evidence type="ECO:0000256" key="6">
    <source>
        <dbReference type="ARBA" id="ARBA00022989"/>
    </source>
</evidence>
<evidence type="ECO:0000256" key="1">
    <source>
        <dbReference type="ARBA" id="ARBA00004141"/>
    </source>
</evidence>
<dbReference type="PANTHER" id="PTHR11011:SF60">
    <property type="entry name" value="FATTY ACYL-COA REDUCTASE-RELATED"/>
    <property type="match status" value="1"/>
</dbReference>
<dbReference type="InterPro" id="IPR013120">
    <property type="entry name" value="FAR_NAD-bd"/>
</dbReference>
<evidence type="ECO:0000313" key="14">
    <source>
        <dbReference type="Proteomes" id="UP000494165"/>
    </source>
</evidence>
<sequence>MAELETQQSEIANFYNGQSVLVTGATGFLGKVLIEKLLRACPGIETIYILIRAKKNKNVLERTDELFMDQIYKKLEKSAMAKVMPINGDIALPGLGISESDRSLLASKVSVVFHSAATVRFTDPLKHTLVTNLRGTSEVINLCKEMINLKSFLYVSTAYSHCVRSEIDEVIYETPMSPEQMLSCIEWMSAQQMEIMAPHIMGDWPNSYAFSKALAENLFKNRCANLPAAIFRPSIVVSAAKEPLVGWNDNLNGPIGITAGVAMGVIRTMNVDVDMNADFVPVDYVVNAMIASAWDIATNKTPMRVFNYTSGSRNPLKWGQFRKVLITAGFAAPPKKALWYFCMFVFKNVRLHRLSVYLLHFFPAILLDMAALLIGKQRRLFKLYQKVDAQTSAPAYFALRQWDFKDDNVRSTLNRMSTSDRKLFHFDIEDLDWKSYMNDFYYGMRLYILKDDPANIPDALKRYDRLKMMHRGLQVILSLGFLGIVSKIVSLAATGILALETPA</sequence>
<dbReference type="InterPro" id="IPR036291">
    <property type="entry name" value="NAD(P)-bd_dom_sf"/>
</dbReference>
<dbReference type="EMBL" id="CADEPI010000197">
    <property type="protein sequence ID" value="CAB3379947.1"/>
    <property type="molecule type" value="Genomic_DNA"/>
</dbReference>
<dbReference type="CDD" id="cd05236">
    <property type="entry name" value="FAR-N_SDR_e"/>
    <property type="match status" value="1"/>
</dbReference>
<dbReference type="FunFam" id="3.40.50.720:FF:000143">
    <property type="entry name" value="Fatty acyl-CoA reductase"/>
    <property type="match status" value="1"/>
</dbReference>
<evidence type="ECO:0000259" key="11">
    <source>
        <dbReference type="Pfam" id="PF03015"/>
    </source>
</evidence>
<feature type="transmembrane region" description="Helical" evidence="10">
    <location>
        <begin position="475"/>
        <end position="499"/>
    </location>
</feature>
<feature type="transmembrane region" description="Helical" evidence="10">
    <location>
        <begin position="354"/>
        <end position="374"/>
    </location>
</feature>
<comment type="caution">
    <text evidence="13">The sequence shown here is derived from an EMBL/GenBank/DDBJ whole genome shotgun (WGS) entry which is preliminary data.</text>
</comment>
<keyword evidence="7 10" id="KW-0443">Lipid metabolism</keyword>
<evidence type="ECO:0000256" key="3">
    <source>
        <dbReference type="ARBA" id="ARBA00022516"/>
    </source>
</evidence>
<evidence type="ECO:0000256" key="7">
    <source>
        <dbReference type="ARBA" id="ARBA00023098"/>
    </source>
</evidence>
<dbReference type="GO" id="GO:0102965">
    <property type="term" value="F:alcohol-forming long-chain fatty acyl-CoA reductase activity"/>
    <property type="evidence" value="ECO:0007669"/>
    <property type="project" value="UniProtKB-EC"/>
</dbReference>
<evidence type="ECO:0000256" key="2">
    <source>
        <dbReference type="ARBA" id="ARBA00005928"/>
    </source>
</evidence>
<dbReference type="GO" id="GO:0080019">
    <property type="term" value="F:alcohol-forming very long-chain fatty acyl-CoA reductase activity"/>
    <property type="evidence" value="ECO:0007669"/>
    <property type="project" value="InterPro"/>
</dbReference>
<dbReference type="InterPro" id="IPR033640">
    <property type="entry name" value="FAR_C"/>
</dbReference>
<dbReference type="OrthoDB" id="429813at2759"/>
<keyword evidence="3 10" id="KW-0444">Lipid biosynthesis</keyword>
<dbReference type="PANTHER" id="PTHR11011">
    <property type="entry name" value="MALE STERILITY PROTEIN 2-RELATED"/>
    <property type="match status" value="1"/>
</dbReference>
<comment type="subcellular location">
    <subcellularLocation>
        <location evidence="1">Membrane</location>
        <topology evidence="1">Multi-pass membrane protein</topology>
    </subcellularLocation>
</comment>
<dbReference type="EC" id="1.2.1.84" evidence="10"/>
<keyword evidence="10" id="KW-0560">Oxidoreductase</keyword>
<comment type="function">
    <text evidence="10">Catalyzes the reduction of fatty acyl-CoA to fatty alcohols.</text>
</comment>
<organism evidence="13 14">
    <name type="scientific">Cloeon dipterum</name>
    <dbReference type="NCBI Taxonomy" id="197152"/>
    <lineage>
        <taxon>Eukaryota</taxon>
        <taxon>Metazoa</taxon>
        <taxon>Ecdysozoa</taxon>
        <taxon>Arthropoda</taxon>
        <taxon>Hexapoda</taxon>
        <taxon>Insecta</taxon>
        <taxon>Pterygota</taxon>
        <taxon>Palaeoptera</taxon>
        <taxon>Ephemeroptera</taxon>
        <taxon>Pisciforma</taxon>
        <taxon>Baetidae</taxon>
        <taxon>Cloeon</taxon>
    </lineage>
</organism>
<gene>
    <name evidence="13" type="ORF">CLODIP_2_CD06418</name>
</gene>
<evidence type="ECO:0000256" key="4">
    <source>
        <dbReference type="ARBA" id="ARBA00022692"/>
    </source>
</evidence>
<accession>A0A8S1DIQ2</accession>
<keyword evidence="6 10" id="KW-1133">Transmembrane helix</keyword>
<keyword evidence="4 10" id="KW-0812">Transmembrane</keyword>
<dbReference type="CDD" id="cd09071">
    <property type="entry name" value="FAR_C"/>
    <property type="match status" value="1"/>
</dbReference>
<evidence type="ECO:0000256" key="8">
    <source>
        <dbReference type="ARBA" id="ARBA00023136"/>
    </source>
</evidence>
<evidence type="ECO:0000256" key="5">
    <source>
        <dbReference type="ARBA" id="ARBA00022857"/>
    </source>
</evidence>
<evidence type="ECO:0000313" key="13">
    <source>
        <dbReference type="EMBL" id="CAB3379947.1"/>
    </source>
</evidence>
<dbReference type="Gene3D" id="3.40.50.720">
    <property type="entry name" value="NAD(P)-binding Rossmann-like Domain"/>
    <property type="match status" value="1"/>
</dbReference>
<comment type="catalytic activity">
    <reaction evidence="9 10">
        <text>a long-chain fatty acyl-CoA + 2 NADPH + 2 H(+) = a long-chain primary fatty alcohol + 2 NADP(+) + CoA</text>
        <dbReference type="Rhea" id="RHEA:52716"/>
        <dbReference type="ChEBI" id="CHEBI:15378"/>
        <dbReference type="ChEBI" id="CHEBI:57287"/>
        <dbReference type="ChEBI" id="CHEBI:57783"/>
        <dbReference type="ChEBI" id="CHEBI:58349"/>
        <dbReference type="ChEBI" id="CHEBI:77396"/>
        <dbReference type="ChEBI" id="CHEBI:83139"/>
        <dbReference type="EC" id="1.2.1.84"/>
    </reaction>
</comment>
<keyword evidence="14" id="KW-1185">Reference proteome</keyword>
<dbReference type="GO" id="GO:0035336">
    <property type="term" value="P:long-chain fatty-acyl-CoA metabolic process"/>
    <property type="evidence" value="ECO:0007669"/>
    <property type="project" value="TreeGrafter"/>
</dbReference>
<dbReference type="GO" id="GO:0005777">
    <property type="term" value="C:peroxisome"/>
    <property type="evidence" value="ECO:0007669"/>
    <property type="project" value="TreeGrafter"/>
</dbReference>
<proteinExistence type="inferred from homology"/>
<dbReference type="InterPro" id="IPR026055">
    <property type="entry name" value="FAR"/>
</dbReference>
<reference evidence="13 14" key="1">
    <citation type="submission" date="2020-04" db="EMBL/GenBank/DDBJ databases">
        <authorList>
            <person name="Alioto T."/>
            <person name="Alioto T."/>
            <person name="Gomez Garrido J."/>
        </authorList>
    </citation>
    <scope>NUCLEOTIDE SEQUENCE [LARGE SCALE GENOMIC DNA]</scope>
</reference>
<feature type="domain" description="Thioester reductase (TE)" evidence="12">
    <location>
        <begin position="22"/>
        <end position="289"/>
    </location>
</feature>
<keyword evidence="8 10" id="KW-0472">Membrane</keyword>